<accession>A0A7C9BKA7</accession>
<dbReference type="GO" id="GO:0019284">
    <property type="term" value="P:L-methionine salvage from S-adenosylmethionine"/>
    <property type="evidence" value="ECO:0007669"/>
    <property type="project" value="TreeGrafter"/>
</dbReference>
<sequence length="276" mass="30218">MQKSVRFSLFILAFFFILVAPTRAQLYKKKNVTALLGAFSDEVKLLEESVSHKRVRTVHGIPFTTGKLNGRKVVIALTGIGKVNAAMTTTLMLQKFRPSEVLFTGIAGGLNPELLPGDIVIGRETTYHDFGYITFQKQATRATRNPITGEYNPVYFKADSILLAKTLEAAGKVTLKTASETRRAPKVVVGRIVTGDVFVSSEEKVNQLLTDFEADATEMEGAAVAQICHQQQVPCIVIRSLSDKANGTAREDMLNFLSVAARNSAALVLEILKEIK</sequence>
<reference evidence="7 8" key="1">
    <citation type="submission" date="2019-10" db="EMBL/GenBank/DDBJ databases">
        <title>Draft Genome Sequence of Cytophagaceae sp. SJW1-29.</title>
        <authorList>
            <person name="Choi A."/>
        </authorList>
    </citation>
    <scope>NUCLEOTIDE SEQUENCE [LARGE SCALE GENOMIC DNA]</scope>
    <source>
        <strain evidence="7 8">SJW1-29</strain>
    </source>
</reference>
<evidence type="ECO:0000256" key="5">
    <source>
        <dbReference type="ARBA" id="ARBA00023167"/>
    </source>
</evidence>
<comment type="caution">
    <text evidence="7">The sequence shown here is derived from an EMBL/GenBank/DDBJ whole genome shotgun (WGS) entry which is preliminary data.</text>
</comment>
<proteinExistence type="predicted"/>
<dbReference type="SUPFAM" id="SSF53167">
    <property type="entry name" value="Purine and uridine phosphorylases"/>
    <property type="match status" value="1"/>
</dbReference>
<comment type="pathway">
    <text evidence="1">Amino-acid biosynthesis; L-methionine biosynthesis via salvage pathway; S-methyl-5-thio-alpha-D-ribose 1-phosphate from S-methyl-5'-thioadenosine (hydrolase route): step 1/2.</text>
</comment>
<evidence type="ECO:0000256" key="3">
    <source>
        <dbReference type="ARBA" id="ARBA00022605"/>
    </source>
</evidence>
<keyword evidence="7" id="KW-0326">Glycosidase</keyword>
<organism evidence="7 8">
    <name type="scientific">Salmonirosea aquatica</name>
    <dbReference type="NCBI Taxonomy" id="2654236"/>
    <lineage>
        <taxon>Bacteria</taxon>
        <taxon>Pseudomonadati</taxon>
        <taxon>Bacteroidota</taxon>
        <taxon>Cytophagia</taxon>
        <taxon>Cytophagales</taxon>
        <taxon>Spirosomataceae</taxon>
        <taxon>Salmonirosea</taxon>
    </lineage>
</organism>
<dbReference type="CDD" id="cd09008">
    <property type="entry name" value="MTAN"/>
    <property type="match status" value="1"/>
</dbReference>
<dbReference type="Gene3D" id="3.40.50.1580">
    <property type="entry name" value="Nucleoside phosphorylase domain"/>
    <property type="match status" value="1"/>
</dbReference>
<keyword evidence="5" id="KW-0486">Methionine biosynthesis</keyword>
<evidence type="ECO:0000313" key="7">
    <source>
        <dbReference type="EMBL" id="MPR35697.1"/>
    </source>
</evidence>
<dbReference type="EMBL" id="WHLY01000002">
    <property type="protein sequence ID" value="MPR35697.1"/>
    <property type="molecule type" value="Genomic_DNA"/>
</dbReference>
<evidence type="ECO:0000259" key="6">
    <source>
        <dbReference type="Pfam" id="PF01048"/>
    </source>
</evidence>
<dbReference type="PANTHER" id="PTHR46832">
    <property type="entry name" value="5'-METHYLTHIOADENOSINE/S-ADENOSYLHOMOCYSTEINE NUCLEOSIDASE"/>
    <property type="match status" value="1"/>
</dbReference>
<dbReference type="PANTHER" id="PTHR46832:SF1">
    <property type="entry name" value="5'-METHYLTHIOADENOSINE_S-ADENOSYLHOMOCYSTEINE NUCLEOSIDASE"/>
    <property type="match status" value="1"/>
</dbReference>
<evidence type="ECO:0000256" key="1">
    <source>
        <dbReference type="ARBA" id="ARBA00004945"/>
    </source>
</evidence>
<dbReference type="InterPro" id="IPR035994">
    <property type="entry name" value="Nucleoside_phosphorylase_sf"/>
</dbReference>
<feature type="domain" description="Nucleoside phosphorylase" evidence="6">
    <location>
        <begin position="34"/>
        <end position="273"/>
    </location>
</feature>
<gene>
    <name evidence="7" type="ORF">GBK04_20665</name>
</gene>
<dbReference type="NCBIfam" id="NF004079">
    <property type="entry name" value="PRK05584.1"/>
    <property type="match status" value="1"/>
</dbReference>
<name>A0A7C9BKA7_9BACT</name>
<dbReference type="GO" id="GO:0008930">
    <property type="term" value="F:methylthioadenosine nucleosidase activity"/>
    <property type="evidence" value="ECO:0007669"/>
    <property type="project" value="InterPro"/>
</dbReference>
<dbReference type="RefSeq" id="WP_152762980.1">
    <property type="nucleotide sequence ID" value="NZ_WHLY01000002.1"/>
</dbReference>
<dbReference type="GO" id="GO:0008782">
    <property type="term" value="F:adenosylhomocysteine nucleosidase activity"/>
    <property type="evidence" value="ECO:0007669"/>
    <property type="project" value="UniProtKB-EC"/>
</dbReference>
<dbReference type="Proteomes" id="UP000479293">
    <property type="component" value="Unassembled WGS sequence"/>
</dbReference>
<dbReference type="InterPro" id="IPR000845">
    <property type="entry name" value="Nucleoside_phosphorylase_d"/>
</dbReference>
<dbReference type="GO" id="GO:0009164">
    <property type="term" value="P:nucleoside catabolic process"/>
    <property type="evidence" value="ECO:0007669"/>
    <property type="project" value="InterPro"/>
</dbReference>
<dbReference type="GO" id="GO:0019509">
    <property type="term" value="P:L-methionine salvage from methylthioadenosine"/>
    <property type="evidence" value="ECO:0007669"/>
    <property type="project" value="UniProtKB-UniPathway"/>
</dbReference>
<protein>
    <recommendedName>
        <fullName evidence="2">adenosylhomocysteine nucleosidase</fullName>
        <ecNumber evidence="2">3.2.2.9</ecNumber>
    </recommendedName>
</protein>
<dbReference type="AlphaFoldDB" id="A0A7C9BKA7"/>
<dbReference type="GO" id="GO:0005829">
    <property type="term" value="C:cytosol"/>
    <property type="evidence" value="ECO:0007669"/>
    <property type="project" value="TreeGrafter"/>
</dbReference>
<dbReference type="EC" id="3.2.2.9" evidence="2"/>
<keyword evidence="4 7" id="KW-0378">Hydrolase</keyword>
<dbReference type="UniPathway" id="UPA00904">
    <property type="reaction ID" value="UER00871"/>
</dbReference>
<evidence type="ECO:0000313" key="8">
    <source>
        <dbReference type="Proteomes" id="UP000479293"/>
    </source>
</evidence>
<dbReference type="Pfam" id="PF01048">
    <property type="entry name" value="PNP_UDP_1"/>
    <property type="match status" value="1"/>
</dbReference>
<keyword evidence="3" id="KW-0028">Amino-acid biosynthesis</keyword>
<dbReference type="NCBIfam" id="TIGR01704">
    <property type="entry name" value="MTA_SAH-Nsdase"/>
    <property type="match status" value="1"/>
</dbReference>
<evidence type="ECO:0000256" key="4">
    <source>
        <dbReference type="ARBA" id="ARBA00022801"/>
    </source>
</evidence>
<keyword evidence="8" id="KW-1185">Reference proteome</keyword>
<evidence type="ECO:0000256" key="2">
    <source>
        <dbReference type="ARBA" id="ARBA00011974"/>
    </source>
</evidence>
<dbReference type="InterPro" id="IPR010049">
    <property type="entry name" value="MTA_SAH_Nsdase"/>
</dbReference>